<dbReference type="InterPro" id="IPR036188">
    <property type="entry name" value="FAD/NAD-bd_sf"/>
</dbReference>
<feature type="domain" description="FAD/NAD(P)-binding" evidence="4">
    <location>
        <begin position="9"/>
        <end position="150"/>
    </location>
</feature>
<gene>
    <name evidence="5" type="ORF">J4G33_07710</name>
</gene>
<comment type="catalytic activity">
    <reaction evidence="3">
        <text>[thioredoxin]-dithiol + NADP(+) = [thioredoxin]-disulfide + NADPH + H(+)</text>
        <dbReference type="Rhea" id="RHEA:20345"/>
        <dbReference type="Rhea" id="RHEA-COMP:10698"/>
        <dbReference type="Rhea" id="RHEA-COMP:10700"/>
        <dbReference type="ChEBI" id="CHEBI:15378"/>
        <dbReference type="ChEBI" id="CHEBI:29950"/>
        <dbReference type="ChEBI" id="CHEBI:50058"/>
        <dbReference type="ChEBI" id="CHEBI:57783"/>
        <dbReference type="ChEBI" id="CHEBI:58349"/>
        <dbReference type="EC" id="1.8.1.9"/>
    </reaction>
</comment>
<comment type="caution">
    <text evidence="5">The sequence shown here is derived from an EMBL/GenBank/DDBJ whole genome shotgun (WGS) entry which is preliminary data.</text>
</comment>
<dbReference type="Pfam" id="PF07992">
    <property type="entry name" value="Pyr_redox_2"/>
    <property type="match status" value="1"/>
</dbReference>
<dbReference type="RefSeq" id="WP_208055362.1">
    <property type="nucleotide sequence ID" value="NZ_JAGEMK010000003.1"/>
</dbReference>
<evidence type="ECO:0000313" key="6">
    <source>
        <dbReference type="Proteomes" id="UP000664209"/>
    </source>
</evidence>
<evidence type="ECO:0000256" key="1">
    <source>
        <dbReference type="ARBA" id="ARBA00022630"/>
    </source>
</evidence>
<reference evidence="5" key="1">
    <citation type="submission" date="2021-03" db="EMBL/GenBank/DDBJ databases">
        <title>Actinotalea soli sp. nov., isolated from soil.</title>
        <authorList>
            <person name="Ping W."/>
            <person name="Zhang J."/>
        </authorList>
    </citation>
    <scope>NUCLEOTIDE SEQUENCE</scope>
    <source>
        <strain evidence="5">BY-33</strain>
    </source>
</reference>
<organism evidence="5 6">
    <name type="scientific">Actinotalea soli</name>
    <dbReference type="NCBI Taxonomy" id="2819234"/>
    <lineage>
        <taxon>Bacteria</taxon>
        <taxon>Bacillati</taxon>
        <taxon>Actinomycetota</taxon>
        <taxon>Actinomycetes</taxon>
        <taxon>Micrococcales</taxon>
        <taxon>Cellulomonadaceae</taxon>
        <taxon>Actinotalea</taxon>
    </lineage>
</organism>
<protein>
    <submittedName>
        <fullName evidence="5">NAD(P)/FAD-dependent oxidoreductase</fullName>
    </submittedName>
</protein>
<evidence type="ECO:0000313" key="5">
    <source>
        <dbReference type="EMBL" id="MBO1751686.1"/>
    </source>
</evidence>
<sequence>MSSGPDVLDVLVVGGGPGGLSAALVLARARRRVVVVDAGEARNAAASHVHGYLGLDDTSPEDLRRRGRDEVARYGGVLRAGRVTSLRTASHGFQVGLADGAMLIARHVVVATGLRDELPEIPGLAERWGREVLHCPYCHGWEHSGERVVVLVTASEEVDKAFTLRQWTSSVQVVLHGLEPEDLEPEVLERLDAMDVGVRAGPVRHLVPTALPGSPAPRTDLAGAGQSTGRLTAVALADGSHVPCDAVVVQPRLRAQDELLADLGVPVQADAFGEEAWSTDQGRTGVHGLWAVGNVSELGAQVVAAAAAGHRAAVAIDHELTTAAVDAAVDARRSRRA</sequence>
<dbReference type="AlphaFoldDB" id="A0A939LP04"/>
<dbReference type="PANTHER" id="PTHR48105">
    <property type="entry name" value="THIOREDOXIN REDUCTASE 1-RELATED-RELATED"/>
    <property type="match status" value="1"/>
</dbReference>
<keyword evidence="1" id="KW-0285">Flavoprotein</keyword>
<evidence type="ECO:0000256" key="3">
    <source>
        <dbReference type="ARBA" id="ARBA00048132"/>
    </source>
</evidence>
<keyword evidence="2" id="KW-0560">Oxidoreductase</keyword>
<dbReference type="Gene3D" id="3.50.50.60">
    <property type="entry name" value="FAD/NAD(P)-binding domain"/>
    <property type="match status" value="2"/>
</dbReference>
<accession>A0A939LP04</accession>
<dbReference type="InterPro" id="IPR023753">
    <property type="entry name" value="FAD/NAD-binding_dom"/>
</dbReference>
<dbReference type="EMBL" id="JAGEMK010000003">
    <property type="protein sequence ID" value="MBO1751686.1"/>
    <property type="molecule type" value="Genomic_DNA"/>
</dbReference>
<keyword evidence="6" id="KW-1185">Reference proteome</keyword>
<dbReference type="GO" id="GO:0004791">
    <property type="term" value="F:thioredoxin-disulfide reductase (NADPH) activity"/>
    <property type="evidence" value="ECO:0007669"/>
    <property type="project" value="UniProtKB-EC"/>
</dbReference>
<dbReference type="SUPFAM" id="SSF51905">
    <property type="entry name" value="FAD/NAD(P)-binding domain"/>
    <property type="match status" value="1"/>
</dbReference>
<dbReference type="PRINTS" id="PR00469">
    <property type="entry name" value="PNDRDTASEII"/>
</dbReference>
<dbReference type="InterPro" id="IPR050097">
    <property type="entry name" value="Ferredoxin-NADP_redctase_2"/>
</dbReference>
<dbReference type="Proteomes" id="UP000664209">
    <property type="component" value="Unassembled WGS sequence"/>
</dbReference>
<proteinExistence type="predicted"/>
<name>A0A939LP04_9CELL</name>
<evidence type="ECO:0000259" key="4">
    <source>
        <dbReference type="Pfam" id="PF07992"/>
    </source>
</evidence>
<evidence type="ECO:0000256" key="2">
    <source>
        <dbReference type="ARBA" id="ARBA00023002"/>
    </source>
</evidence>
<dbReference type="PRINTS" id="PR00368">
    <property type="entry name" value="FADPNR"/>
</dbReference>